<reference evidence="5" key="2">
    <citation type="submission" date="2011-10" db="EMBL/GenBank/DDBJ databases">
        <title>The Genome Sequence of Granulicatella elegans ATCC 700633.</title>
        <authorList>
            <consortium name="The Broad Institute Genome Sequencing Platform"/>
            <consortium name="The Broad Institute Genome Sequencing Center for Infectious Disease"/>
            <person name="Earl A."/>
            <person name="Ward D."/>
            <person name="Feldgarden M."/>
            <person name="Gevers D."/>
            <person name="Sibley C.D."/>
            <person name="Field T.R."/>
            <person name="Grinwis M."/>
            <person name="Eshaghurshan C.S."/>
            <person name="Surette M.G."/>
            <person name="Young S.K."/>
            <person name="Zeng Q."/>
            <person name="Gargeya S."/>
            <person name="Fitzgerald M."/>
            <person name="Haas B."/>
            <person name="Abouelleil A."/>
            <person name="Alvarado L."/>
            <person name="Arachchi H.M."/>
            <person name="Berlin A."/>
            <person name="Brown A."/>
            <person name="Chapman S.B."/>
            <person name="Chen Z."/>
            <person name="Dunbar C."/>
            <person name="Freedman E."/>
            <person name="Gearin G."/>
            <person name="Goldberg J."/>
            <person name="Griggs A."/>
            <person name="Gujja S."/>
            <person name="Heiman D."/>
            <person name="Howarth C."/>
            <person name="Larson L."/>
            <person name="Lui A."/>
            <person name="MacDonald P.J.P."/>
            <person name="Montmayeur A."/>
            <person name="Murphy C."/>
            <person name="Neiman D."/>
            <person name="Pearson M."/>
            <person name="Priest M."/>
            <person name="Roberts A."/>
            <person name="Saif S."/>
            <person name="Shea T."/>
            <person name="Shenoy N."/>
            <person name="Sisk P."/>
            <person name="Stolte C."/>
            <person name="Sykes S."/>
            <person name="Wortman J."/>
            <person name="Nusbaum C."/>
            <person name="Birren B."/>
        </authorList>
    </citation>
    <scope>NUCLEOTIDE SEQUENCE [LARGE SCALE GENOMIC DNA]</scope>
    <source>
        <strain evidence="5">ATCC 700633</strain>
    </source>
</reference>
<dbReference type="SUPFAM" id="SSF52540">
    <property type="entry name" value="P-loop containing nucleoside triphosphate hydrolases"/>
    <property type="match status" value="1"/>
</dbReference>
<dbReference type="PANTHER" id="PTHR42939">
    <property type="entry name" value="ABC TRANSPORTER ATP-BINDING PROTEIN ALBC-RELATED"/>
    <property type="match status" value="1"/>
</dbReference>
<dbReference type="RefSeq" id="WP_006703641.1">
    <property type="nucleotide sequence ID" value="NZ_KI391971.1"/>
</dbReference>
<dbReference type="GO" id="GO:0005524">
    <property type="term" value="F:ATP binding"/>
    <property type="evidence" value="ECO:0007669"/>
    <property type="project" value="UniProtKB-KW"/>
</dbReference>
<dbReference type="InterPro" id="IPR027417">
    <property type="entry name" value="P-loop_NTPase"/>
</dbReference>
<dbReference type="STRING" id="626369.HMPREF0446_01365"/>
<evidence type="ECO:0000256" key="3">
    <source>
        <dbReference type="ARBA" id="ARBA00022840"/>
    </source>
</evidence>
<dbReference type="EMBL" id="ACRF02000003">
    <property type="protein sequence ID" value="EEW92520.1"/>
    <property type="molecule type" value="Genomic_DNA"/>
</dbReference>
<keyword evidence="3" id="KW-0067">ATP-binding</keyword>
<evidence type="ECO:0000256" key="1">
    <source>
        <dbReference type="ARBA" id="ARBA00022448"/>
    </source>
</evidence>
<dbReference type="PANTHER" id="PTHR42939:SF1">
    <property type="entry name" value="ABC TRANSPORTER ATP-BINDING PROTEIN ALBC-RELATED"/>
    <property type="match status" value="1"/>
</dbReference>
<keyword evidence="2" id="KW-0547">Nucleotide-binding</keyword>
<protein>
    <recommendedName>
        <fullName evidence="4">ABC transporter domain-containing protein</fullName>
    </recommendedName>
</protein>
<organism evidence="5 6">
    <name type="scientific">Granulicatella elegans ATCC 700633</name>
    <dbReference type="NCBI Taxonomy" id="626369"/>
    <lineage>
        <taxon>Bacteria</taxon>
        <taxon>Bacillati</taxon>
        <taxon>Bacillota</taxon>
        <taxon>Bacilli</taxon>
        <taxon>Lactobacillales</taxon>
        <taxon>Carnobacteriaceae</taxon>
        <taxon>Granulicatella</taxon>
    </lineage>
</organism>
<dbReference type="Proteomes" id="UP000002939">
    <property type="component" value="Unassembled WGS sequence"/>
</dbReference>
<feature type="domain" description="ABC transporter" evidence="4">
    <location>
        <begin position="2"/>
        <end position="224"/>
    </location>
</feature>
<dbReference type="InterPro" id="IPR051782">
    <property type="entry name" value="ABC_Transporter_VariousFunc"/>
</dbReference>
<dbReference type="GO" id="GO:0016887">
    <property type="term" value="F:ATP hydrolysis activity"/>
    <property type="evidence" value="ECO:0007669"/>
    <property type="project" value="InterPro"/>
</dbReference>
<reference evidence="5" key="1">
    <citation type="submission" date="2009-09" db="EMBL/GenBank/DDBJ databases">
        <authorList>
            <consortium name="The Broad Institute Genome Sequencing Platform"/>
            <person name="Ward D."/>
            <person name="Feldgarden M."/>
            <person name="Earl A."/>
            <person name="Young S.K."/>
            <person name="Zeng Q."/>
            <person name="Koehrsen M."/>
            <person name="Alvarado L."/>
            <person name="Berlin A."/>
            <person name="Bochicchio J."/>
            <person name="Borenstein D."/>
            <person name="Chapman S.B."/>
            <person name="Chen Z."/>
            <person name="Engels R."/>
            <person name="Freedman E."/>
            <person name="Gellesch M."/>
            <person name="Goldberg J."/>
            <person name="Griggs A."/>
            <person name="Gujja S."/>
            <person name="Heilman E."/>
            <person name="Heiman D."/>
            <person name="Hepburn T."/>
            <person name="Howarth C."/>
            <person name="Jen D."/>
            <person name="Larson L."/>
            <person name="Lewis B."/>
            <person name="Mehta T."/>
            <person name="Park D."/>
            <person name="Pearson M."/>
            <person name="Roberts A."/>
            <person name="Saif S."/>
            <person name="Shea T."/>
            <person name="Shenoy N."/>
            <person name="Sisk P."/>
            <person name="Stolte C."/>
            <person name="Sykes S."/>
            <person name="Thomson T."/>
            <person name="Walk T."/>
            <person name="White J."/>
            <person name="Yandava C."/>
            <person name="Sibley C.D."/>
            <person name="Field T.R."/>
            <person name="Grinwis M."/>
            <person name="Eshaghurshan C.S."/>
            <person name="Surette M.G."/>
            <person name="Haas B."/>
            <person name="Nusbaum C."/>
            <person name="Birren B."/>
        </authorList>
    </citation>
    <scope>NUCLEOTIDE SEQUENCE [LARGE SCALE GENOMIC DNA]</scope>
    <source>
        <strain evidence="5">ATCC 700633</strain>
    </source>
</reference>
<proteinExistence type="predicted"/>
<dbReference type="OrthoDB" id="9804819at2"/>
<dbReference type="SMART" id="SM00382">
    <property type="entry name" value="AAA"/>
    <property type="match status" value="1"/>
</dbReference>
<dbReference type="Gene3D" id="3.40.50.300">
    <property type="entry name" value="P-loop containing nucleotide triphosphate hydrolases"/>
    <property type="match status" value="1"/>
</dbReference>
<name>D0BN30_9LACT</name>
<dbReference type="HOGENOM" id="CLU_000604_1_2_9"/>
<dbReference type="CDD" id="cd03230">
    <property type="entry name" value="ABC_DR_subfamily_A"/>
    <property type="match status" value="1"/>
</dbReference>
<evidence type="ECO:0000256" key="2">
    <source>
        <dbReference type="ARBA" id="ARBA00022741"/>
    </source>
</evidence>
<dbReference type="PROSITE" id="PS50893">
    <property type="entry name" value="ABC_TRANSPORTER_2"/>
    <property type="match status" value="1"/>
</dbReference>
<dbReference type="Pfam" id="PF00005">
    <property type="entry name" value="ABC_tran"/>
    <property type="match status" value="1"/>
</dbReference>
<gene>
    <name evidence="5" type="ORF">HMPREF0446_01365</name>
</gene>
<comment type="caution">
    <text evidence="5">The sequence shown here is derived from an EMBL/GenBank/DDBJ whole genome shotgun (WGS) entry which is preliminary data.</text>
</comment>
<keyword evidence="6" id="KW-1185">Reference proteome</keyword>
<dbReference type="InterPro" id="IPR003439">
    <property type="entry name" value="ABC_transporter-like_ATP-bd"/>
</dbReference>
<evidence type="ECO:0000313" key="5">
    <source>
        <dbReference type="EMBL" id="EEW92520.1"/>
    </source>
</evidence>
<dbReference type="AlphaFoldDB" id="D0BN30"/>
<keyword evidence="1" id="KW-0813">Transport</keyword>
<dbReference type="InterPro" id="IPR003593">
    <property type="entry name" value="AAA+_ATPase"/>
</dbReference>
<sequence length="229" mass="25844">MLEVKHLHKRFGNKAVLNGISFTAERGEITVLIGVNGIGKTTIMNMIMGLIPIQKGEVSIDGQVIKGDRSKKLAYICDQIVVNKGETIFEAIAFMRTFYPNWNDEKAKKLLHFFKFKGNEVIQQLSKGNVAKVNLLLGLSLDVDFVLMDEPFSGIDIFSREQIVQLFTSDLLEGIGVILTSHEIEDIEYIVDKAILLDEGKVIKEFYAEQVREEEGKSIVDVMREVYQS</sequence>
<dbReference type="eggNOG" id="COG1131">
    <property type="taxonomic scope" value="Bacteria"/>
</dbReference>
<accession>D0BN30</accession>
<evidence type="ECO:0000313" key="6">
    <source>
        <dbReference type="Proteomes" id="UP000002939"/>
    </source>
</evidence>
<evidence type="ECO:0000259" key="4">
    <source>
        <dbReference type="PROSITE" id="PS50893"/>
    </source>
</evidence>